<dbReference type="Gene3D" id="1.20.58.930">
    <property type="match status" value="1"/>
</dbReference>
<dbReference type="Gene3D" id="3.20.20.10">
    <property type="entry name" value="Alanine racemase"/>
    <property type="match status" value="1"/>
</dbReference>
<dbReference type="PIRSF" id="PIRSF001336">
    <property type="entry name" value="Arg_decrbxlase"/>
    <property type="match status" value="1"/>
</dbReference>
<comment type="cofactor">
    <cofactor evidence="2">
        <name>Mg(2+)</name>
        <dbReference type="ChEBI" id="CHEBI:18420"/>
    </cofactor>
</comment>
<dbReference type="EC" id="4.1.1.19" evidence="5 13"/>
<keyword evidence="8" id="KW-0460">Magnesium</keyword>
<evidence type="ECO:0000256" key="7">
    <source>
        <dbReference type="ARBA" id="ARBA00022793"/>
    </source>
</evidence>
<dbReference type="NCBIfam" id="NF003763">
    <property type="entry name" value="PRK05354.1"/>
    <property type="match status" value="1"/>
</dbReference>
<dbReference type="Pfam" id="PF17944">
    <property type="entry name" value="Arg_decarbox_C"/>
    <property type="match status" value="1"/>
</dbReference>
<organism evidence="19 20">
    <name type="scientific">Silvanigrella paludirubra</name>
    <dbReference type="NCBI Taxonomy" id="2499159"/>
    <lineage>
        <taxon>Bacteria</taxon>
        <taxon>Pseudomonadati</taxon>
        <taxon>Bdellovibrionota</taxon>
        <taxon>Oligoflexia</taxon>
        <taxon>Silvanigrellales</taxon>
        <taxon>Silvanigrellaceae</taxon>
        <taxon>Silvanigrella</taxon>
    </lineage>
</organism>
<evidence type="ECO:0000256" key="8">
    <source>
        <dbReference type="ARBA" id="ARBA00022842"/>
    </source>
</evidence>
<evidence type="ECO:0000256" key="15">
    <source>
        <dbReference type="PIRSR" id="PIRSR600183-50"/>
    </source>
</evidence>
<dbReference type="Proteomes" id="UP000437748">
    <property type="component" value="Unassembled WGS sequence"/>
</dbReference>
<dbReference type="NCBIfam" id="TIGR01273">
    <property type="entry name" value="speA"/>
    <property type="match status" value="1"/>
</dbReference>
<accession>A0A6N6VNF9</accession>
<dbReference type="InterPro" id="IPR000183">
    <property type="entry name" value="Orn/DAP/Arg_de-COase"/>
</dbReference>
<feature type="domain" description="Arginine decarboxylase C-terminal helical" evidence="18">
    <location>
        <begin position="579"/>
        <end position="632"/>
    </location>
</feature>
<keyword evidence="9 14" id="KW-0663">Pyridoxal phosphate</keyword>
<dbReference type="InterPro" id="IPR029066">
    <property type="entry name" value="PLP-binding_barrel"/>
</dbReference>
<evidence type="ECO:0000256" key="11">
    <source>
        <dbReference type="ARBA" id="ARBA00023115"/>
    </source>
</evidence>
<evidence type="ECO:0000259" key="17">
    <source>
        <dbReference type="Pfam" id="PF17810"/>
    </source>
</evidence>
<feature type="modified residue" description="N6-(pyridoxal phosphate)lysine" evidence="14">
    <location>
        <position position="102"/>
    </location>
</feature>
<dbReference type="GO" id="GO:0008792">
    <property type="term" value="F:arginine decarboxylase activity"/>
    <property type="evidence" value="ECO:0007669"/>
    <property type="project" value="UniProtKB-UniRule"/>
</dbReference>
<keyword evidence="7" id="KW-0210">Decarboxylase</keyword>
<proteinExistence type="inferred from homology"/>
<dbReference type="CDD" id="cd06830">
    <property type="entry name" value="PLPDE_III_ADC"/>
    <property type="match status" value="1"/>
</dbReference>
<dbReference type="GO" id="GO:0008295">
    <property type="term" value="P:spermidine biosynthetic process"/>
    <property type="evidence" value="ECO:0007669"/>
    <property type="project" value="UniProtKB-UniRule"/>
</dbReference>
<dbReference type="GO" id="GO:0046872">
    <property type="term" value="F:metal ion binding"/>
    <property type="evidence" value="ECO:0007669"/>
    <property type="project" value="UniProtKB-KW"/>
</dbReference>
<gene>
    <name evidence="19" type="primary">speA</name>
    <name evidence="19" type="ORF">GCL60_16150</name>
</gene>
<dbReference type="PANTHER" id="PTHR43295">
    <property type="entry name" value="ARGININE DECARBOXYLASE"/>
    <property type="match status" value="1"/>
</dbReference>
<evidence type="ECO:0000313" key="20">
    <source>
        <dbReference type="Proteomes" id="UP000437748"/>
    </source>
</evidence>
<evidence type="ECO:0000256" key="4">
    <source>
        <dbReference type="ARBA" id="ARBA00008357"/>
    </source>
</evidence>
<feature type="domain" description="Orn/DAP/Arg decarboxylase 2 N-terminal" evidence="16">
    <location>
        <begin position="77"/>
        <end position="344"/>
    </location>
</feature>
<dbReference type="InterPro" id="IPR040634">
    <property type="entry name" value="Arg_decarb_HB"/>
</dbReference>
<dbReference type="InterPro" id="IPR041128">
    <property type="entry name" value="Arg_decarbox_C"/>
</dbReference>
<evidence type="ECO:0000313" key="19">
    <source>
        <dbReference type="EMBL" id="KAB8036094.1"/>
    </source>
</evidence>
<dbReference type="InterPro" id="IPR022644">
    <property type="entry name" value="De-COase2_N"/>
</dbReference>
<dbReference type="Gene3D" id="2.40.37.10">
    <property type="entry name" value="Lyase, Ornithine Decarboxylase, Chain A, domain 1"/>
    <property type="match status" value="1"/>
</dbReference>
<keyword evidence="10" id="KW-0745">Spermidine biosynthesis</keyword>
<evidence type="ECO:0000259" key="18">
    <source>
        <dbReference type="Pfam" id="PF17944"/>
    </source>
</evidence>
<evidence type="ECO:0000256" key="2">
    <source>
        <dbReference type="ARBA" id="ARBA00001946"/>
    </source>
</evidence>
<sequence length="642" mass="72863">MTMKKNVIQESRDLYGIDDWGSGYFGISDKGTVEVYPFGDNKVSVELSQILAIAADKKVKTPLIIRFPQILDTQLTRLQNAFKSAMEEFKYEGDLRAVFPFKVNQRKEFIDDLVSSGKKHVYGLEVGTKPELFAALAYDIHPEALFVCNGFKDSHFIELAFDAKKMGKNVVLVIEGTDELKFIINHAKKVGFCVDIGLRAKLYAKGSGMWEKSGGIGSKFGLNSVEMMEALYLLEEAGLKDQLAMIHYHIGSQITEIKRVKAAMKEAARVYAKILKTGFNLRYLNIGGGIGVDYDGSKTSFYVSHNYTMQEFANDVIYIIQDVCKSEQCKTPHIVSESGRAVAAYHAVLITDVREVEKTGGDLEEWKISPNDHKLLSDMVNSVSYMNGKNFVEYFHDALQYRDELFTLFNLGYLEIEERAKAEVIYYELCNKALSFYRNSGMQLEEFDELEKNQFGKYMANFSMFQSIPDTLGIDQLFPVMPITRLNEKTEHHGVIMDLTCDSDGCLDKFVDKRDIKHSLALHIPKSNEPYFIGFFLVGAYQEALGNNHNLFGAVNELIVRISDKGTISSVDEVKGEDVGEILRIMNYKDEEIIEGYNLQLKRNVAAGVIDKQESERILQKVKNFFNEYPYLVRKNSLEIIE</sequence>
<feature type="domain" description="Arginine decarboxylase helical bundle" evidence="17">
    <location>
        <begin position="370"/>
        <end position="451"/>
    </location>
</feature>
<dbReference type="InterPro" id="IPR009006">
    <property type="entry name" value="Ala_racemase/Decarboxylase_C"/>
</dbReference>
<dbReference type="InterPro" id="IPR022653">
    <property type="entry name" value="De-COase2_pyr-phos_BS"/>
</dbReference>
<comment type="cofactor">
    <cofactor evidence="1 14">
        <name>pyridoxal 5'-phosphate</name>
        <dbReference type="ChEBI" id="CHEBI:597326"/>
    </cofactor>
</comment>
<evidence type="ECO:0000256" key="1">
    <source>
        <dbReference type="ARBA" id="ARBA00001933"/>
    </source>
</evidence>
<comment type="function">
    <text evidence="3">Catalyzes the biosynthesis of agmatine from arginine.</text>
</comment>
<evidence type="ECO:0000259" key="16">
    <source>
        <dbReference type="Pfam" id="PF02784"/>
    </source>
</evidence>
<evidence type="ECO:0000256" key="12">
    <source>
        <dbReference type="ARBA" id="ARBA00023239"/>
    </source>
</evidence>
<feature type="active site" description="Proton donor" evidence="15">
    <location>
        <position position="501"/>
    </location>
</feature>
<evidence type="ECO:0000256" key="9">
    <source>
        <dbReference type="ARBA" id="ARBA00022898"/>
    </source>
</evidence>
<reference evidence="19 20" key="1">
    <citation type="submission" date="2019-10" db="EMBL/GenBank/DDBJ databases">
        <title>New species of Slilvanegrellaceae.</title>
        <authorList>
            <person name="Pitt A."/>
            <person name="Hahn M.W."/>
        </authorList>
    </citation>
    <scope>NUCLEOTIDE SEQUENCE [LARGE SCALE GENOMIC DNA]</scope>
    <source>
        <strain evidence="19 20">SP-Ram-0.45-NSY-1</strain>
    </source>
</reference>
<dbReference type="PROSITE" id="PS00878">
    <property type="entry name" value="ODR_DC_2_1"/>
    <property type="match status" value="1"/>
</dbReference>
<dbReference type="EMBL" id="WFLM01000008">
    <property type="protein sequence ID" value="KAB8036094.1"/>
    <property type="molecule type" value="Genomic_DNA"/>
</dbReference>
<protein>
    <recommendedName>
        <fullName evidence="5 13">Arginine decarboxylase</fullName>
        <ecNumber evidence="5 13">4.1.1.19</ecNumber>
    </recommendedName>
</protein>
<evidence type="ECO:0000256" key="3">
    <source>
        <dbReference type="ARBA" id="ARBA00002257"/>
    </source>
</evidence>
<name>A0A6N6VNF9_9BACT</name>
<comment type="caution">
    <text evidence="19">The sequence shown here is derived from an EMBL/GenBank/DDBJ whole genome shotgun (WGS) entry which is preliminary data.</text>
</comment>
<keyword evidence="12 19" id="KW-0456">Lyase</keyword>
<dbReference type="InterPro" id="IPR002985">
    <property type="entry name" value="Arg_decrbxlase"/>
</dbReference>
<evidence type="ECO:0000256" key="14">
    <source>
        <dbReference type="PIRSR" id="PIRSR001336-50"/>
    </source>
</evidence>
<dbReference type="Pfam" id="PF17810">
    <property type="entry name" value="Arg_decarb_HB"/>
    <property type="match status" value="1"/>
</dbReference>
<dbReference type="PANTHER" id="PTHR43295:SF9">
    <property type="entry name" value="BIOSYNTHETIC ARGININE DECARBOXYLASE"/>
    <property type="match status" value="1"/>
</dbReference>
<dbReference type="InterPro" id="IPR022657">
    <property type="entry name" value="De-COase2_CS"/>
</dbReference>
<dbReference type="PRINTS" id="PR01180">
    <property type="entry name" value="ARGDCRBXLASE"/>
</dbReference>
<dbReference type="AlphaFoldDB" id="A0A6N6VNF9"/>
<dbReference type="PROSITE" id="PS00879">
    <property type="entry name" value="ODR_DC_2_2"/>
    <property type="match status" value="1"/>
</dbReference>
<comment type="similarity">
    <text evidence="4">Belongs to the Orn/Lys/Arg decarboxylase class-II family. SpeA subfamily.</text>
</comment>
<dbReference type="SUPFAM" id="SSF51419">
    <property type="entry name" value="PLP-binding barrel"/>
    <property type="match status" value="1"/>
</dbReference>
<dbReference type="Pfam" id="PF02784">
    <property type="entry name" value="Orn_Arg_deC_N"/>
    <property type="match status" value="1"/>
</dbReference>
<evidence type="ECO:0000256" key="13">
    <source>
        <dbReference type="NCBIfam" id="TIGR01273"/>
    </source>
</evidence>
<keyword evidence="6" id="KW-0479">Metal-binding</keyword>
<dbReference type="PRINTS" id="PR01179">
    <property type="entry name" value="ODADCRBXLASE"/>
</dbReference>
<evidence type="ECO:0000256" key="10">
    <source>
        <dbReference type="ARBA" id="ARBA00023066"/>
    </source>
</evidence>
<keyword evidence="20" id="KW-1185">Reference proteome</keyword>
<dbReference type="SUPFAM" id="SSF50621">
    <property type="entry name" value="Alanine racemase C-terminal domain-like"/>
    <property type="match status" value="1"/>
</dbReference>
<dbReference type="GO" id="GO:0006527">
    <property type="term" value="P:L-arginine catabolic process"/>
    <property type="evidence" value="ECO:0007669"/>
    <property type="project" value="InterPro"/>
</dbReference>
<evidence type="ECO:0000256" key="6">
    <source>
        <dbReference type="ARBA" id="ARBA00022723"/>
    </source>
</evidence>
<keyword evidence="11" id="KW-0620">Polyamine biosynthesis</keyword>
<evidence type="ECO:0000256" key="5">
    <source>
        <dbReference type="ARBA" id="ARBA00012426"/>
    </source>
</evidence>